<sequence>MHSLQFTKHISVMTSSCKVLNVALGMLAPTVLVLWIIVRLVSFQSIYHYRYLNEMLFETFMRVFLFFFEFLTTKKIFIYGDTEYHKMYREKVIYVANHLSTADWFICSMLIARQGNIGRTRFVMHKNLKYIPIFGFYLAQDSCVYVDRSNFQASKAITVVREIIKMRSKVWMMIYPEGRRYNPEHLDVIEKAKEFAKSKNIEPYQHHLVPRVRGFQLLMDHLSQYVDAVYDVSVVYADADGLPLDHRRRVPQLTNWLPDQHTFHIHITRIPIQAVPKEPSELQSWLFNRFRIKDKLVENIQNRFYPDNDKNETTVNSNSHNSIQNNVHMTTQKMCFNSDDIATEIVKCLPEELGRDVIQLEPLKLHELLPSVLFFYGLTFYWIFGFGWYGPISFILVAIFGSILGEVYVHYFV</sequence>
<dbReference type="GO" id="GO:0036149">
    <property type="term" value="P:phosphatidylinositol acyl-chain remodeling"/>
    <property type="evidence" value="ECO:0007669"/>
    <property type="project" value="TreeGrafter"/>
</dbReference>
<evidence type="ECO:0000259" key="5">
    <source>
        <dbReference type="SMART" id="SM00563"/>
    </source>
</evidence>
<keyword evidence="4" id="KW-0472">Membrane</keyword>
<comment type="similarity">
    <text evidence="1">Belongs to the 1-acyl-sn-glycerol-3-phosphate acyltransferase family.</text>
</comment>
<keyword evidence="4" id="KW-1133">Transmembrane helix</keyword>
<evidence type="ECO:0000256" key="4">
    <source>
        <dbReference type="SAM" id="Phobius"/>
    </source>
</evidence>
<dbReference type="Pfam" id="PF16076">
    <property type="entry name" value="Acyltransf_C"/>
    <property type="match status" value="1"/>
</dbReference>
<dbReference type="SMART" id="SM00563">
    <property type="entry name" value="PlsC"/>
    <property type="match status" value="1"/>
</dbReference>
<evidence type="ECO:0000313" key="6">
    <source>
        <dbReference type="EMBL" id="KAF5403361.1"/>
    </source>
</evidence>
<reference evidence="6" key="1">
    <citation type="submission" date="2019-05" db="EMBL/GenBank/DDBJ databases">
        <title>Annotation for the trematode Paragonimus heterotremus.</title>
        <authorList>
            <person name="Choi Y.-J."/>
        </authorList>
    </citation>
    <scope>NUCLEOTIDE SEQUENCE</scope>
    <source>
        <strain evidence="6">LC</strain>
    </source>
</reference>
<dbReference type="CDD" id="cd07990">
    <property type="entry name" value="LPLAT_LCLAT1-like"/>
    <property type="match status" value="1"/>
</dbReference>
<dbReference type="InterPro" id="IPR032098">
    <property type="entry name" value="Acyltransf_C"/>
</dbReference>
<feature type="domain" description="Phospholipid/glycerol acyltransferase" evidence="5">
    <location>
        <begin position="92"/>
        <end position="216"/>
    </location>
</feature>
<feature type="transmembrane region" description="Helical" evidence="4">
    <location>
        <begin position="20"/>
        <end position="38"/>
    </location>
</feature>
<dbReference type="SUPFAM" id="SSF69593">
    <property type="entry name" value="Glycerol-3-phosphate (1)-acyltransferase"/>
    <property type="match status" value="1"/>
</dbReference>
<evidence type="ECO:0000313" key="7">
    <source>
        <dbReference type="Proteomes" id="UP000748531"/>
    </source>
</evidence>
<keyword evidence="7" id="KW-1185">Reference proteome</keyword>
<keyword evidence="3 6" id="KW-0012">Acyltransferase</keyword>
<feature type="transmembrane region" description="Helical" evidence="4">
    <location>
        <begin position="92"/>
        <end position="112"/>
    </location>
</feature>
<dbReference type="PANTHER" id="PTHR10983:SF73">
    <property type="entry name" value="1-ACYL-SN-GLYCEROL-3-PHOSPHATE ACYLTRANSFERASE EPSILON"/>
    <property type="match status" value="1"/>
</dbReference>
<dbReference type="GO" id="GO:0005783">
    <property type="term" value="C:endoplasmic reticulum"/>
    <property type="evidence" value="ECO:0007669"/>
    <property type="project" value="TreeGrafter"/>
</dbReference>
<evidence type="ECO:0000256" key="2">
    <source>
        <dbReference type="ARBA" id="ARBA00022679"/>
    </source>
</evidence>
<dbReference type="GO" id="GO:0016746">
    <property type="term" value="F:acyltransferase activity"/>
    <property type="evidence" value="ECO:0007669"/>
    <property type="project" value="UniProtKB-KW"/>
</dbReference>
<dbReference type="GO" id="GO:0005739">
    <property type="term" value="C:mitochondrion"/>
    <property type="evidence" value="ECO:0007669"/>
    <property type="project" value="TreeGrafter"/>
</dbReference>
<gene>
    <name evidence="6" type="ORF">PHET_03373</name>
</gene>
<dbReference type="InterPro" id="IPR002123">
    <property type="entry name" value="Plipid/glycerol_acylTrfase"/>
</dbReference>
<proteinExistence type="inferred from homology"/>
<accession>A0A8J4T102</accession>
<organism evidence="6 7">
    <name type="scientific">Paragonimus heterotremus</name>
    <dbReference type="NCBI Taxonomy" id="100268"/>
    <lineage>
        <taxon>Eukaryota</taxon>
        <taxon>Metazoa</taxon>
        <taxon>Spiralia</taxon>
        <taxon>Lophotrochozoa</taxon>
        <taxon>Platyhelminthes</taxon>
        <taxon>Trematoda</taxon>
        <taxon>Digenea</taxon>
        <taxon>Plagiorchiida</taxon>
        <taxon>Troglotremata</taxon>
        <taxon>Troglotrematidae</taxon>
        <taxon>Paragonimus</taxon>
    </lineage>
</organism>
<comment type="caution">
    <text evidence="6">The sequence shown here is derived from an EMBL/GenBank/DDBJ whole genome shotgun (WGS) entry which is preliminary data.</text>
</comment>
<dbReference type="Pfam" id="PF01553">
    <property type="entry name" value="Acyltransferase"/>
    <property type="match status" value="1"/>
</dbReference>
<dbReference type="PANTHER" id="PTHR10983">
    <property type="entry name" value="1-ACYLGLYCEROL-3-PHOSPHATE ACYLTRANSFERASE-RELATED"/>
    <property type="match status" value="1"/>
</dbReference>
<feature type="transmembrane region" description="Helical" evidence="4">
    <location>
        <begin position="392"/>
        <end position="412"/>
    </location>
</feature>
<protein>
    <submittedName>
        <fullName evidence="6">1-acyl-sn-glycerol-3-phosphate acyltransferase epsilon</fullName>
    </submittedName>
</protein>
<dbReference type="EMBL" id="LUCH01001268">
    <property type="protein sequence ID" value="KAF5403361.1"/>
    <property type="molecule type" value="Genomic_DNA"/>
</dbReference>
<keyword evidence="4" id="KW-0812">Transmembrane</keyword>
<evidence type="ECO:0000256" key="1">
    <source>
        <dbReference type="ARBA" id="ARBA00008655"/>
    </source>
</evidence>
<evidence type="ECO:0000256" key="3">
    <source>
        <dbReference type="ARBA" id="ARBA00023315"/>
    </source>
</evidence>
<keyword evidence="2" id="KW-0808">Transferase</keyword>
<name>A0A8J4T102_9TREM</name>
<dbReference type="AlphaFoldDB" id="A0A8J4T102"/>
<feature type="transmembrane region" description="Helical" evidence="4">
    <location>
        <begin position="59"/>
        <end position="80"/>
    </location>
</feature>
<dbReference type="OrthoDB" id="189226at2759"/>
<dbReference type="Proteomes" id="UP000748531">
    <property type="component" value="Unassembled WGS sequence"/>
</dbReference>